<protein>
    <submittedName>
        <fullName evidence="1">Uncharacterized protein</fullName>
    </submittedName>
</protein>
<dbReference type="Proteomes" id="UP001152519">
    <property type="component" value="Unassembled WGS sequence"/>
</dbReference>
<name>A0A9W4GS60_9ACTN</name>
<evidence type="ECO:0000313" key="1">
    <source>
        <dbReference type="EMBL" id="CAG6393282.1"/>
    </source>
</evidence>
<organism evidence="1 2">
    <name type="scientific">Actinacidiphila cocklensis</name>
    <dbReference type="NCBI Taxonomy" id="887465"/>
    <lineage>
        <taxon>Bacteria</taxon>
        <taxon>Bacillati</taxon>
        <taxon>Actinomycetota</taxon>
        <taxon>Actinomycetes</taxon>
        <taxon>Kitasatosporales</taxon>
        <taxon>Streptomycetaceae</taxon>
        <taxon>Actinacidiphila</taxon>
    </lineage>
</organism>
<sequence length="55" mass="6010">MFSRLVATSPAIRVRIRWETRARRVGAEVAESLGMGTLSRPDALTGDVPRIDAEA</sequence>
<comment type="caution">
    <text evidence="1">The sequence shown here is derived from an EMBL/GenBank/DDBJ whole genome shotgun (WGS) entry which is preliminary data.</text>
</comment>
<reference evidence="1" key="1">
    <citation type="submission" date="2021-05" db="EMBL/GenBank/DDBJ databases">
        <authorList>
            <person name="Arsene-Ploetze F."/>
        </authorList>
    </citation>
    <scope>NUCLEOTIDE SEQUENCE</scope>
    <source>
        <strain evidence="1">DSM 42138</strain>
    </source>
</reference>
<keyword evidence="2" id="KW-1185">Reference proteome</keyword>
<dbReference type="AlphaFoldDB" id="A0A9W4GS60"/>
<proteinExistence type="predicted"/>
<accession>A0A9W4GS60</accession>
<gene>
    <name evidence="1" type="ORF">SCOCK_20314</name>
</gene>
<dbReference type="EMBL" id="CAJSLV010000048">
    <property type="protein sequence ID" value="CAG6393282.1"/>
    <property type="molecule type" value="Genomic_DNA"/>
</dbReference>
<evidence type="ECO:0000313" key="2">
    <source>
        <dbReference type="Proteomes" id="UP001152519"/>
    </source>
</evidence>